<dbReference type="InterPro" id="IPR025906">
    <property type="entry name" value="YjfB_motility"/>
</dbReference>
<evidence type="ECO:0008006" key="3">
    <source>
        <dbReference type="Google" id="ProtNLM"/>
    </source>
</evidence>
<accession>A0A2Z6DW52</accession>
<protein>
    <recommendedName>
        <fullName evidence="3">Motility protein</fullName>
    </recommendedName>
</protein>
<dbReference type="AlphaFoldDB" id="A0A2Z6DW52"/>
<dbReference type="Proteomes" id="UP000262004">
    <property type="component" value="Chromosome"/>
</dbReference>
<dbReference type="KEGG" id="htl:HPTL_0311"/>
<sequence>MDTMDVTQIANVLQQNQVTTAIQTAVLKKINDVQEQTALSLLAALPQPSNPPHLGNTVDVKA</sequence>
<keyword evidence="2" id="KW-1185">Reference proteome</keyword>
<dbReference type="EMBL" id="AP018558">
    <property type="protein sequence ID" value="BBD76579.1"/>
    <property type="molecule type" value="Genomic_DNA"/>
</dbReference>
<dbReference type="Pfam" id="PF14070">
    <property type="entry name" value="YjfB_motility"/>
    <property type="match status" value="1"/>
</dbReference>
<dbReference type="PROSITE" id="PS00178">
    <property type="entry name" value="AA_TRNA_LIGASE_I"/>
    <property type="match status" value="1"/>
</dbReference>
<dbReference type="GO" id="GO:0005524">
    <property type="term" value="F:ATP binding"/>
    <property type="evidence" value="ECO:0007669"/>
    <property type="project" value="InterPro"/>
</dbReference>
<organism evidence="1 2">
    <name type="scientific">Hydrogenophilus thermoluteolus</name>
    <name type="common">Pseudomonas hydrogenothermophila</name>
    <dbReference type="NCBI Taxonomy" id="297"/>
    <lineage>
        <taxon>Bacteria</taxon>
        <taxon>Pseudomonadati</taxon>
        <taxon>Pseudomonadota</taxon>
        <taxon>Hydrogenophilia</taxon>
        <taxon>Hydrogenophilales</taxon>
        <taxon>Hydrogenophilaceae</taxon>
        <taxon>Hydrogenophilus</taxon>
    </lineage>
</organism>
<gene>
    <name evidence="1" type="ORF">HPTL_0311</name>
</gene>
<dbReference type="RefSeq" id="WP_119334406.1">
    <property type="nucleotide sequence ID" value="NZ_AP018558.1"/>
</dbReference>
<dbReference type="GO" id="GO:0004812">
    <property type="term" value="F:aminoacyl-tRNA ligase activity"/>
    <property type="evidence" value="ECO:0007669"/>
    <property type="project" value="InterPro"/>
</dbReference>
<reference evidence="1 2" key="1">
    <citation type="submission" date="2018-04" db="EMBL/GenBank/DDBJ databases">
        <title>Complete genome sequence of Hydrogenophilus thermoluteolus TH-1.</title>
        <authorList>
            <person name="Arai H."/>
        </authorList>
    </citation>
    <scope>NUCLEOTIDE SEQUENCE [LARGE SCALE GENOMIC DNA]</scope>
    <source>
        <strain evidence="1 2">TH-1</strain>
    </source>
</reference>
<proteinExistence type="predicted"/>
<evidence type="ECO:0000313" key="2">
    <source>
        <dbReference type="Proteomes" id="UP000262004"/>
    </source>
</evidence>
<name>A0A2Z6DW52_HYDTE</name>
<evidence type="ECO:0000313" key="1">
    <source>
        <dbReference type="EMBL" id="BBD76579.1"/>
    </source>
</evidence>
<dbReference type="GO" id="GO:0006418">
    <property type="term" value="P:tRNA aminoacylation for protein translation"/>
    <property type="evidence" value="ECO:0007669"/>
    <property type="project" value="InterPro"/>
</dbReference>
<dbReference type="InterPro" id="IPR001412">
    <property type="entry name" value="aa-tRNA-synth_I_CS"/>
</dbReference>